<dbReference type="Proteomes" id="UP000663879">
    <property type="component" value="Unassembled WGS sequence"/>
</dbReference>
<dbReference type="AlphaFoldDB" id="A0A814ETB6"/>
<evidence type="ECO:0000313" key="3">
    <source>
        <dbReference type="EMBL" id="CAF0970447.1"/>
    </source>
</evidence>
<dbReference type="EMBL" id="CAJNOC010003161">
    <property type="protein sequence ID" value="CAF0970447.1"/>
    <property type="molecule type" value="Genomic_DNA"/>
</dbReference>
<proteinExistence type="predicted"/>
<feature type="region of interest" description="Disordered" evidence="1">
    <location>
        <begin position="59"/>
        <end position="82"/>
    </location>
</feature>
<organism evidence="3 4">
    <name type="scientific">Brachionus calyciflorus</name>
    <dbReference type="NCBI Taxonomy" id="104777"/>
    <lineage>
        <taxon>Eukaryota</taxon>
        <taxon>Metazoa</taxon>
        <taxon>Spiralia</taxon>
        <taxon>Gnathifera</taxon>
        <taxon>Rotifera</taxon>
        <taxon>Eurotatoria</taxon>
        <taxon>Monogononta</taxon>
        <taxon>Pseudotrocha</taxon>
        <taxon>Ploima</taxon>
        <taxon>Brachionidae</taxon>
        <taxon>Brachionus</taxon>
    </lineage>
</organism>
<keyword evidence="2" id="KW-0472">Membrane</keyword>
<feature type="transmembrane region" description="Helical" evidence="2">
    <location>
        <begin position="31"/>
        <end position="54"/>
    </location>
</feature>
<accession>A0A814ETB6</accession>
<keyword evidence="2" id="KW-0812">Transmembrane</keyword>
<comment type="caution">
    <text evidence="3">The sequence shown here is derived from an EMBL/GenBank/DDBJ whole genome shotgun (WGS) entry which is preliminary data.</text>
</comment>
<gene>
    <name evidence="3" type="ORF">OXX778_LOCUS14891</name>
</gene>
<evidence type="ECO:0000256" key="2">
    <source>
        <dbReference type="SAM" id="Phobius"/>
    </source>
</evidence>
<keyword evidence="2" id="KW-1133">Transmembrane helix</keyword>
<protein>
    <submittedName>
        <fullName evidence="3">Uncharacterized protein</fullName>
    </submittedName>
</protein>
<reference evidence="3" key="1">
    <citation type="submission" date="2021-02" db="EMBL/GenBank/DDBJ databases">
        <authorList>
            <person name="Nowell W R."/>
        </authorList>
    </citation>
    <scope>NUCLEOTIDE SEQUENCE</scope>
    <source>
        <strain evidence="3">Ploen Becks lab</strain>
    </source>
</reference>
<sequence>MGRKTSNEFITYMGVDDLRIEKYRETSKLPFLVFEIAFGILLFFNVALLFATICTKPNMSEKNKDDDQELIPVPNPNQLRRF</sequence>
<name>A0A814ETB6_9BILA</name>
<evidence type="ECO:0000256" key="1">
    <source>
        <dbReference type="SAM" id="MobiDB-lite"/>
    </source>
</evidence>
<keyword evidence="4" id="KW-1185">Reference proteome</keyword>
<evidence type="ECO:0000313" key="4">
    <source>
        <dbReference type="Proteomes" id="UP000663879"/>
    </source>
</evidence>